<dbReference type="SUPFAM" id="SSF55347">
    <property type="entry name" value="Glyceraldehyde-3-phosphate dehydrogenase-like, C-terminal domain"/>
    <property type="match status" value="1"/>
</dbReference>
<sequence>MFQKSDTVFSMRRLTILGATGSIGASTLRVVEENPELFSVVALVAGSHVEKMYQLCCHWQPQYAVMASEQAASQLKQKLQPSSVKTEVLSGVQAMCDMAALDDVDTVMSAIVGAAGLLPTMSAIKAGKRVLLANKEALVMSGQLFIDAVEQYGAQLLPVDSEHNAIFQCLPLTIQKTLGRCHLSENGISHILLTGSGGPFRYTPVHTLSDVTPEQAIAHPNWSMGPKISVDSATMMNKGLEYIEAKWLFNTSREQLKVLIHPQSVIHSMVQYRDGSVIAQMGEPDMATPIAYTMGYPEQRVSSGVAPLDFSSLSELTFMQADTERYPCLQLAIDACYEGQHATTSLNAANEIAVEAFLNRRIRFTDIAAINERVLSKMCTTEHSSSVMDLECLLKLDKIARQSAQLLVKEYSL</sequence>
<organism evidence="17 18">
    <name type="scientific">Vibrio mangrovi</name>
    <dbReference type="NCBI Taxonomy" id="474394"/>
    <lineage>
        <taxon>Bacteria</taxon>
        <taxon>Pseudomonadati</taxon>
        <taxon>Pseudomonadota</taxon>
        <taxon>Gammaproteobacteria</taxon>
        <taxon>Vibrionales</taxon>
        <taxon>Vibrionaceae</taxon>
        <taxon>Vibrio</taxon>
    </lineage>
</organism>
<comment type="similarity">
    <text evidence="3 13">Belongs to the DXR family.</text>
</comment>
<evidence type="ECO:0000256" key="9">
    <source>
        <dbReference type="ARBA" id="ARBA00023229"/>
    </source>
</evidence>
<evidence type="ECO:0000256" key="6">
    <source>
        <dbReference type="ARBA" id="ARBA00022857"/>
    </source>
</evidence>
<dbReference type="EMBL" id="FXXI01000002">
    <property type="protein sequence ID" value="SMS00351.1"/>
    <property type="molecule type" value="Genomic_DNA"/>
</dbReference>
<comment type="catalytic activity">
    <reaction evidence="10">
        <text>2-C-methyl-D-erythritol 4-phosphate + NADP(+) = 1-deoxy-D-xylulose 5-phosphate + NADPH + H(+)</text>
        <dbReference type="Rhea" id="RHEA:13717"/>
        <dbReference type="ChEBI" id="CHEBI:15378"/>
        <dbReference type="ChEBI" id="CHEBI:57783"/>
        <dbReference type="ChEBI" id="CHEBI:57792"/>
        <dbReference type="ChEBI" id="CHEBI:58262"/>
        <dbReference type="ChEBI" id="CHEBI:58349"/>
        <dbReference type="EC" id="1.1.1.267"/>
    </reaction>
    <physiologicalReaction direction="right-to-left" evidence="10">
        <dbReference type="Rhea" id="RHEA:13719"/>
    </physiologicalReaction>
</comment>
<feature type="binding site" evidence="13">
    <location>
        <position position="241"/>
    </location>
    <ligand>
        <name>1-deoxy-D-xylulose 5-phosphate</name>
        <dbReference type="ChEBI" id="CHEBI:57792"/>
    </ligand>
</feature>
<dbReference type="SUPFAM" id="SSF69055">
    <property type="entry name" value="1-deoxy-D-xylulose-5-phosphate reductoisomerase, C-terminal domain"/>
    <property type="match status" value="1"/>
</dbReference>
<feature type="binding site" evidence="13">
    <location>
        <position position="22"/>
    </location>
    <ligand>
        <name>NADPH</name>
        <dbReference type="ChEBI" id="CHEBI:57783"/>
    </ligand>
</feature>
<dbReference type="PANTHER" id="PTHR30525">
    <property type="entry name" value="1-DEOXY-D-XYLULOSE 5-PHOSPHATE REDUCTOISOMERASE"/>
    <property type="match status" value="1"/>
</dbReference>
<dbReference type="FunFam" id="3.40.50.720:FF:000045">
    <property type="entry name" value="1-deoxy-D-xylulose 5-phosphate reductoisomerase"/>
    <property type="match status" value="1"/>
</dbReference>
<dbReference type="GO" id="GO:0030145">
    <property type="term" value="F:manganese ion binding"/>
    <property type="evidence" value="ECO:0007669"/>
    <property type="project" value="TreeGrafter"/>
</dbReference>
<comment type="pathway">
    <text evidence="2 13">Isoprenoid biosynthesis; isopentenyl diphosphate biosynthesis via DXP pathway; isopentenyl diphosphate from 1-deoxy-D-xylulose 5-phosphate: step 1/6.</text>
</comment>
<dbReference type="Pfam" id="PF02670">
    <property type="entry name" value="DXP_reductoisom"/>
    <property type="match status" value="1"/>
</dbReference>
<dbReference type="GO" id="GO:0070402">
    <property type="term" value="F:NADPH binding"/>
    <property type="evidence" value="ECO:0007669"/>
    <property type="project" value="InterPro"/>
</dbReference>
<dbReference type="EC" id="1.1.1.267" evidence="4 13"/>
<dbReference type="FunFam" id="1.10.1740.10:FF:000004">
    <property type="entry name" value="1-deoxy-D-xylulose 5-phosphate reductoisomerase"/>
    <property type="match status" value="1"/>
</dbReference>
<feature type="binding site" evidence="13">
    <location>
        <position position="232"/>
    </location>
    <ligand>
        <name>1-deoxy-D-xylulose 5-phosphate</name>
        <dbReference type="ChEBI" id="CHEBI:57792"/>
    </ligand>
</feature>
<keyword evidence="7 13" id="KW-0560">Oxidoreductase</keyword>
<dbReference type="AlphaFoldDB" id="A0A1Y6ITJ4"/>
<dbReference type="GO" id="GO:0030604">
    <property type="term" value="F:1-deoxy-D-xylulose-5-phosphate reductoisomerase activity"/>
    <property type="evidence" value="ECO:0007669"/>
    <property type="project" value="UniProtKB-UniRule"/>
</dbReference>
<protein>
    <recommendedName>
        <fullName evidence="12 13">1-deoxy-D-xylulose 5-phosphate reductoisomerase</fullName>
        <shortName evidence="13">DXP reductoisomerase</shortName>
        <ecNumber evidence="4 13">1.1.1.267</ecNumber>
    </recommendedName>
    <alternativeName>
        <fullName evidence="13">1-deoxyxylulose-5-phosphate reductoisomerase</fullName>
    </alternativeName>
    <alternativeName>
        <fullName evidence="13">2-C-methyl-D-erythritol 4-phosphate synthase</fullName>
    </alternativeName>
</protein>
<feature type="domain" description="DXP reductoisomerase C-terminal" evidence="16">
    <location>
        <begin position="281"/>
        <end position="402"/>
    </location>
</feature>
<evidence type="ECO:0000259" key="16">
    <source>
        <dbReference type="Pfam" id="PF13288"/>
    </source>
</evidence>
<dbReference type="UniPathway" id="UPA00056">
    <property type="reaction ID" value="UER00092"/>
</dbReference>
<feature type="domain" description="1-deoxy-D-xylulose 5-phosphate reductoisomerase N-terminal" evidence="14">
    <location>
        <begin position="14"/>
        <end position="142"/>
    </location>
</feature>
<feature type="binding site" evidence="13">
    <location>
        <position position="241"/>
    </location>
    <ligand>
        <name>Mn(2+)</name>
        <dbReference type="ChEBI" id="CHEBI:29035"/>
    </ligand>
</feature>
<dbReference type="InterPro" id="IPR026877">
    <property type="entry name" value="DXPR_C"/>
</dbReference>
<gene>
    <name evidence="13 17" type="primary">dxr</name>
    <name evidence="17" type="ORF">VIM7927_01602</name>
</gene>
<proteinExistence type="inferred from homology"/>
<evidence type="ECO:0000313" key="18">
    <source>
        <dbReference type="Proteomes" id="UP000196125"/>
    </source>
</evidence>
<dbReference type="NCBIfam" id="NF009114">
    <property type="entry name" value="PRK12464.1"/>
    <property type="match status" value="1"/>
</dbReference>
<evidence type="ECO:0000256" key="7">
    <source>
        <dbReference type="ARBA" id="ARBA00023002"/>
    </source>
</evidence>
<feature type="binding site" evidence="13">
    <location>
        <position position="162"/>
    </location>
    <ligand>
        <name>Mn(2+)</name>
        <dbReference type="ChEBI" id="CHEBI:29035"/>
    </ligand>
</feature>
<dbReference type="Pfam" id="PF13288">
    <property type="entry name" value="DXPR_C"/>
    <property type="match status" value="1"/>
</dbReference>
<feature type="binding site" evidence="13">
    <location>
        <position position="134"/>
    </location>
    <ligand>
        <name>NADPH</name>
        <dbReference type="ChEBI" id="CHEBI:57783"/>
    </ligand>
</feature>
<keyword evidence="17" id="KW-0413">Isomerase</keyword>
<accession>A0A1Y6ITJ4</accession>
<feature type="binding site" evidence="13">
    <location>
        <position position="238"/>
    </location>
    <ligand>
        <name>1-deoxy-D-xylulose 5-phosphate</name>
        <dbReference type="ChEBI" id="CHEBI:57792"/>
    </ligand>
</feature>
<evidence type="ECO:0000313" key="17">
    <source>
        <dbReference type="EMBL" id="SMS00351.1"/>
    </source>
</evidence>
<dbReference type="InterPro" id="IPR003821">
    <property type="entry name" value="DXP_reductoisomerase"/>
</dbReference>
<feature type="binding site" evidence="13">
    <location>
        <position position="161"/>
    </location>
    <ligand>
        <name>1-deoxy-D-xylulose 5-phosphate</name>
        <dbReference type="ChEBI" id="CHEBI:57792"/>
    </ligand>
</feature>
<evidence type="ECO:0000256" key="12">
    <source>
        <dbReference type="ARBA" id="ARBA00071224"/>
    </source>
</evidence>
<keyword evidence="9 13" id="KW-0414">Isoprene biosynthesis</keyword>
<comment type="caution">
    <text evidence="13">Lacks conserved residue(s) required for the propagation of feature annotation.</text>
</comment>
<feature type="binding site" evidence="13">
    <location>
        <position position="20"/>
    </location>
    <ligand>
        <name>NADPH</name>
        <dbReference type="ChEBI" id="CHEBI:57783"/>
    </ligand>
</feature>
<feature type="domain" description="1-deoxy-D-xylulose 5-phosphate reductoisomerase C-terminal" evidence="15">
    <location>
        <begin position="156"/>
        <end position="249"/>
    </location>
</feature>
<dbReference type="Gene3D" id="3.40.50.720">
    <property type="entry name" value="NAD(P)-binding Rossmann-like Domain"/>
    <property type="match status" value="1"/>
</dbReference>
<evidence type="ECO:0000256" key="2">
    <source>
        <dbReference type="ARBA" id="ARBA00005094"/>
    </source>
</evidence>
<dbReference type="InterPro" id="IPR036291">
    <property type="entry name" value="NAD(P)-bd_dom_sf"/>
</dbReference>
<dbReference type="PIRSF" id="PIRSF006205">
    <property type="entry name" value="Dxp_reductismrs"/>
    <property type="match status" value="1"/>
</dbReference>
<evidence type="ECO:0000259" key="15">
    <source>
        <dbReference type="Pfam" id="PF08436"/>
    </source>
</evidence>
<feature type="binding site" evidence="13">
    <location>
        <position position="46"/>
    </location>
    <ligand>
        <name>NADPH</name>
        <dbReference type="ChEBI" id="CHEBI:57783"/>
    </ligand>
</feature>
<keyword evidence="6 13" id="KW-0521">NADP</keyword>
<dbReference type="InterPro" id="IPR036169">
    <property type="entry name" value="DXPR_C_sf"/>
</dbReference>
<dbReference type="Pfam" id="PF08436">
    <property type="entry name" value="DXP_redisom_C"/>
    <property type="match status" value="1"/>
</dbReference>
<feature type="binding site" evidence="13">
    <location>
        <position position="237"/>
    </location>
    <ligand>
        <name>1-deoxy-D-xylulose 5-phosphate</name>
        <dbReference type="ChEBI" id="CHEBI:57792"/>
    </ligand>
</feature>
<feature type="binding site" evidence="13">
    <location>
        <position position="21"/>
    </location>
    <ligand>
        <name>NADPH</name>
        <dbReference type="ChEBI" id="CHEBI:57783"/>
    </ligand>
</feature>
<evidence type="ECO:0000256" key="4">
    <source>
        <dbReference type="ARBA" id="ARBA00012366"/>
    </source>
</evidence>
<dbReference type="NCBIfam" id="NF003938">
    <property type="entry name" value="PRK05447.1-1"/>
    <property type="match status" value="1"/>
</dbReference>
<feature type="binding site" evidence="13">
    <location>
        <position position="219"/>
    </location>
    <ligand>
        <name>1-deoxy-D-xylulose 5-phosphate</name>
        <dbReference type="ChEBI" id="CHEBI:57792"/>
    </ligand>
</feature>
<dbReference type="Gene3D" id="1.10.1740.10">
    <property type="match status" value="1"/>
</dbReference>
<evidence type="ECO:0000256" key="13">
    <source>
        <dbReference type="HAMAP-Rule" id="MF_00183"/>
    </source>
</evidence>
<dbReference type="SUPFAM" id="SSF51735">
    <property type="entry name" value="NAD(P)-binding Rossmann-fold domains"/>
    <property type="match status" value="1"/>
</dbReference>
<evidence type="ECO:0000256" key="1">
    <source>
        <dbReference type="ARBA" id="ARBA00001941"/>
    </source>
</evidence>
<dbReference type="Proteomes" id="UP000196125">
    <property type="component" value="Unassembled WGS sequence"/>
</dbReference>
<evidence type="ECO:0000259" key="14">
    <source>
        <dbReference type="Pfam" id="PF02670"/>
    </source>
</evidence>
<feature type="binding site" evidence="13">
    <location>
        <position position="160"/>
    </location>
    <ligand>
        <name>Mn(2+)</name>
        <dbReference type="ChEBI" id="CHEBI:29035"/>
    </ligand>
</feature>
<dbReference type="PANTHER" id="PTHR30525:SF0">
    <property type="entry name" value="1-DEOXY-D-XYLULOSE 5-PHOSPHATE REDUCTOISOMERASE, CHLOROPLASTIC"/>
    <property type="match status" value="1"/>
</dbReference>
<reference evidence="17 18" key="1">
    <citation type="submission" date="2017-05" db="EMBL/GenBank/DDBJ databases">
        <authorList>
            <person name="Song R."/>
            <person name="Chenine A.L."/>
            <person name="Ruprecht R.M."/>
        </authorList>
    </citation>
    <scope>NUCLEOTIDE SEQUENCE [LARGE SCALE GENOMIC DNA]</scope>
    <source>
        <strain evidence="17 18">CECT 7927</strain>
    </source>
</reference>
<dbReference type="NCBIfam" id="TIGR00243">
    <property type="entry name" value="Dxr"/>
    <property type="match status" value="1"/>
</dbReference>
<evidence type="ECO:0000256" key="11">
    <source>
        <dbReference type="ARBA" id="ARBA00054845"/>
    </source>
</evidence>
<feature type="binding site" evidence="13">
    <location>
        <position position="23"/>
    </location>
    <ligand>
        <name>NADPH</name>
        <dbReference type="ChEBI" id="CHEBI:57783"/>
    </ligand>
</feature>
<feature type="binding site" evidence="13">
    <location>
        <position position="196"/>
    </location>
    <ligand>
        <name>1-deoxy-D-xylulose 5-phosphate</name>
        <dbReference type="ChEBI" id="CHEBI:57792"/>
    </ligand>
</feature>
<keyword evidence="13" id="KW-0460">Magnesium</keyword>
<comment type="cofactor">
    <cofactor evidence="13">
        <name>Mg(2+)</name>
        <dbReference type="ChEBI" id="CHEBI:18420"/>
    </cofactor>
    <cofactor evidence="13">
        <name>Mn(2+)</name>
        <dbReference type="ChEBI" id="CHEBI:29035"/>
    </cofactor>
</comment>
<keyword evidence="8 13" id="KW-0464">Manganese</keyword>
<feature type="binding site" evidence="13">
    <location>
        <position position="225"/>
    </location>
    <ligand>
        <name>NADPH</name>
        <dbReference type="ChEBI" id="CHEBI:57783"/>
    </ligand>
</feature>
<name>A0A1Y6ITJ4_9VIBR</name>
<feature type="binding site" evidence="13">
    <location>
        <position position="162"/>
    </location>
    <ligand>
        <name>1-deoxy-D-xylulose 5-phosphate</name>
        <dbReference type="ChEBI" id="CHEBI:57792"/>
    </ligand>
</feature>
<dbReference type="GO" id="GO:0051484">
    <property type="term" value="P:isopentenyl diphosphate biosynthetic process, methylerythritol 4-phosphate pathway involved in terpenoid biosynthetic process"/>
    <property type="evidence" value="ECO:0007669"/>
    <property type="project" value="UniProtKB-ARBA"/>
</dbReference>
<dbReference type="GO" id="GO:0016853">
    <property type="term" value="F:isomerase activity"/>
    <property type="evidence" value="ECO:0007669"/>
    <property type="project" value="UniProtKB-KW"/>
</dbReference>
<keyword evidence="5 13" id="KW-0479">Metal-binding</keyword>
<evidence type="ECO:0000256" key="3">
    <source>
        <dbReference type="ARBA" id="ARBA00006825"/>
    </source>
</evidence>
<dbReference type="HAMAP" id="MF_00183">
    <property type="entry name" value="DXP_reductoisom"/>
    <property type="match status" value="1"/>
</dbReference>
<dbReference type="InterPro" id="IPR013512">
    <property type="entry name" value="DXP_reductoisomerase_N"/>
</dbReference>
<evidence type="ECO:0000256" key="5">
    <source>
        <dbReference type="ARBA" id="ARBA00022723"/>
    </source>
</evidence>
<comment type="cofactor">
    <cofactor evidence="1">
        <name>Co(2+)</name>
        <dbReference type="ChEBI" id="CHEBI:48828"/>
    </cofactor>
</comment>
<feature type="binding site" evidence="13">
    <location>
        <position position="136"/>
    </location>
    <ligand>
        <name>NADPH</name>
        <dbReference type="ChEBI" id="CHEBI:57783"/>
    </ligand>
</feature>
<feature type="binding site" evidence="13">
    <location>
        <position position="135"/>
    </location>
    <ligand>
        <name>1-deoxy-D-xylulose 5-phosphate</name>
        <dbReference type="ChEBI" id="CHEBI:57792"/>
    </ligand>
</feature>
<evidence type="ECO:0000256" key="10">
    <source>
        <dbReference type="ARBA" id="ARBA00048543"/>
    </source>
</evidence>
<dbReference type="InterPro" id="IPR013644">
    <property type="entry name" value="DXP_reductoisomerase_C"/>
</dbReference>
<evidence type="ECO:0000256" key="8">
    <source>
        <dbReference type="ARBA" id="ARBA00023211"/>
    </source>
</evidence>
<comment type="function">
    <text evidence="11 13">Catalyzes the NADPH-dependent rearrangement and reduction of 1-deoxy-D-xylulose-5-phosphate (DXP) to 2-C-methyl-D-erythritol 4-phosphate (MEP).</text>
</comment>